<dbReference type="Proteomes" id="UP001301958">
    <property type="component" value="Unassembled WGS sequence"/>
</dbReference>
<dbReference type="PANTHER" id="PTHR10039:SF16">
    <property type="entry name" value="GPI INOSITOL-DEACYLASE"/>
    <property type="match status" value="1"/>
</dbReference>
<keyword evidence="2" id="KW-0040">ANK repeat</keyword>
<evidence type="ECO:0000256" key="2">
    <source>
        <dbReference type="PROSITE-ProRule" id="PRU00023"/>
    </source>
</evidence>
<evidence type="ECO:0000313" key="6">
    <source>
        <dbReference type="Proteomes" id="UP001301958"/>
    </source>
</evidence>
<proteinExistence type="predicted"/>
<dbReference type="PANTHER" id="PTHR10039">
    <property type="entry name" value="AMELOGENIN"/>
    <property type="match status" value="1"/>
</dbReference>
<dbReference type="SUPFAM" id="SSF52540">
    <property type="entry name" value="P-loop containing nucleoside triphosphate hydrolases"/>
    <property type="match status" value="1"/>
</dbReference>
<keyword evidence="6" id="KW-1185">Reference proteome</keyword>
<feature type="domain" description="NACHT" evidence="4">
    <location>
        <begin position="222"/>
        <end position="366"/>
    </location>
</feature>
<dbReference type="AlphaFoldDB" id="A0AAN7GTE1"/>
<dbReference type="InterPro" id="IPR056884">
    <property type="entry name" value="NPHP3-like_N"/>
</dbReference>
<keyword evidence="3" id="KW-0732">Signal</keyword>
<dbReference type="PROSITE" id="PS50837">
    <property type="entry name" value="NACHT"/>
    <property type="match status" value="1"/>
</dbReference>
<dbReference type="SUPFAM" id="SSF48403">
    <property type="entry name" value="Ankyrin repeat"/>
    <property type="match status" value="1"/>
</dbReference>
<feature type="signal peptide" evidence="3">
    <location>
        <begin position="1"/>
        <end position="20"/>
    </location>
</feature>
<dbReference type="Pfam" id="PF00023">
    <property type="entry name" value="Ank"/>
    <property type="match status" value="1"/>
</dbReference>
<organism evidence="5 6">
    <name type="scientific">Podospora fimiseda</name>
    <dbReference type="NCBI Taxonomy" id="252190"/>
    <lineage>
        <taxon>Eukaryota</taxon>
        <taxon>Fungi</taxon>
        <taxon>Dikarya</taxon>
        <taxon>Ascomycota</taxon>
        <taxon>Pezizomycotina</taxon>
        <taxon>Sordariomycetes</taxon>
        <taxon>Sordariomycetidae</taxon>
        <taxon>Sordariales</taxon>
        <taxon>Podosporaceae</taxon>
        <taxon>Podospora</taxon>
    </lineage>
</organism>
<keyword evidence="1" id="KW-0677">Repeat</keyword>
<dbReference type="Gene3D" id="3.40.50.300">
    <property type="entry name" value="P-loop containing nucleotide triphosphate hydrolases"/>
    <property type="match status" value="1"/>
</dbReference>
<dbReference type="Pfam" id="PF24883">
    <property type="entry name" value="NPHP3_N"/>
    <property type="match status" value="1"/>
</dbReference>
<dbReference type="PROSITE" id="PS50088">
    <property type="entry name" value="ANK_REPEAT"/>
    <property type="match status" value="1"/>
</dbReference>
<protein>
    <recommendedName>
        <fullName evidence="4">NACHT domain-containing protein</fullName>
    </recommendedName>
</protein>
<dbReference type="InterPro" id="IPR027417">
    <property type="entry name" value="P-loop_NTPase"/>
</dbReference>
<dbReference type="InterPro" id="IPR002110">
    <property type="entry name" value="Ankyrin_rpt"/>
</dbReference>
<reference evidence="5" key="1">
    <citation type="journal article" date="2023" name="Mol. Phylogenet. Evol.">
        <title>Genome-scale phylogeny and comparative genomics of the fungal order Sordariales.</title>
        <authorList>
            <person name="Hensen N."/>
            <person name="Bonometti L."/>
            <person name="Westerberg I."/>
            <person name="Brannstrom I.O."/>
            <person name="Guillou S."/>
            <person name="Cros-Aarteil S."/>
            <person name="Calhoun S."/>
            <person name="Haridas S."/>
            <person name="Kuo A."/>
            <person name="Mondo S."/>
            <person name="Pangilinan J."/>
            <person name="Riley R."/>
            <person name="LaButti K."/>
            <person name="Andreopoulos B."/>
            <person name="Lipzen A."/>
            <person name="Chen C."/>
            <person name="Yan M."/>
            <person name="Daum C."/>
            <person name="Ng V."/>
            <person name="Clum A."/>
            <person name="Steindorff A."/>
            <person name="Ohm R.A."/>
            <person name="Martin F."/>
            <person name="Silar P."/>
            <person name="Natvig D.O."/>
            <person name="Lalanne C."/>
            <person name="Gautier V."/>
            <person name="Ament-Velasquez S.L."/>
            <person name="Kruys A."/>
            <person name="Hutchinson M.I."/>
            <person name="Powell A.J."/>
            <person name="Barry K."/>
            <person name="Miller A.N."/>
            <person name="Grigoriev I.V."/>
            <person name="Debuchy R."/>
            <person name="Gladieux P."/>
            <person name="Hiltunen Thoren M."/>
            <person name="Johannesson H."/>
        </authorList>
    </citation>
    <scope>NUCLEOTIDE SEQUENCE</scope>
    <source>
        <strain evidence="5">CBS 990.96</strain>
    </source>
</reference>
<gene>
    <name evidence="5" type="ORF">QBC38DRAFT_456116</name>
</gene>
<dbReference type="InterPro" id="IPR007111">
    <property type="entry name" value="NACHT_NTPase"/>
</dbReference>
<evidence type="ECO:0000259" key="4">
    <source>
        <dbReference type="PROSITE" id="PS50837"/>
    </source>
</evidence>
<accession>A0AAN7GTE1</accession>
<evidence type="ECO:0000256" key="1">
    <source>
        <dbReference type="ARBA" id="ARBA00022737"/>
    </source>
</evidence>
<evidence type="ECO:0000313" key="5">
    <source>
        <dbReference type="EMBL" id="KAK4226576.1"/>
    </source>
</evidence>
<feature type="chain" id="PRO_5042821650" description="NACHT domain-containing protein" evidence="3">
    <location>
        <begin position="21"/>
        <end position="983"/>
    </location>
</feature>
<comment type="caution">
    <text evidence="5">The sequence shown here is derived from an EMBL/GenBank/DDBJ whole genome shotgun (WGS) entry which is preliminary data.</text>
</comment>
<reference evidence="5" key="2">
    <citation type="submission" date="2023-05" db="EMBL/GenBank/DDBJ databases">
        <authorList>
            <consortium name="Lawrence Berkeley National Laboratory"/>
            <person name="Steindorff A."/>
            <person name="Hensen N."/>
            <person name="Bonometti L."/>
            <person name="Westerberg I."/>
            <person name="Brannstrom I.O."/>
            <person name="Guillou S."/>
            <person name="Cros-Aarteil S."/>
            <person name="Calhoun S."/>
            <person name="Haridas S."/>
            <person name="Kuo A."/>
            <person name="Mondo S."/>
            <person name="Pangilinan J."/>
            <person name="Riley R."/>
            <person name="Labutti K."/>
            <person name="Andreopoulos B."/>
            <person name="Lipzen A."/>
            <person name="Chen C."/>
            <person name="Yanf M."/>
            <person name="Daum C."/>
            <person name="Ng V."/>
            <person name="Clum A."/>
            <person name="Ohm R."/>
            <person name="Martin F."/>
            <person name="Silar P."/>
            <person name="Natvig D."/>
            <person name="Lalanne C."/>
            <person name="Gautier V."/>
            <person name="Ament-Velasquez S.L."/>
            <person name="Kruys A."/>
            <person name="Hutchinson M.I."/>
            <person name="Powell A.J."/>
            <person name="Barry K."/>
            <person name="Miller A.N."/>
            <person name="Grigoriev I.V."/>
            <person name="Debuchy R."/>
            <person name="Gladieux P."/>
            <person name="Thoren M.H."/>
            <person name="Johannesson H."/>
        </authorList>
    </citation>
    <scope>NUCLEOTIDE SEQUENCE</scope>
    <source>
        <strain evidence="5">CBS 990.96</strain>
    </source>
</reference>
<dbReference type="Gene3D" id="1.25.40.20">
    <property type="entry name" value="Ankyrin repeat-containing domain"/>
    <property type="match status" value="1"/>
</dbReference>
<dbReference type="EMBL" id="MU865345">
    <property type="protein sequence ID" value="KAK4226576.1"/>
    <property type="molecule type" value="Genomic_DNA"/>
</dbReference>
<evidence type="ECO:0000256" key="3">
    <source>
        <dbReference type="SAM" id="SignalP"/>
    </source>
</evidence>
<dbReference type="InterPro" id="IPR036770">
    <property type="entry name" value="Ankyrin_rpt-contain_sf"/>
</dbReference>
<name>A0AAN7GTE1_9PEZI</name>
<sequence>MAEAIGLTASIIAVVQLAKAVTSVCKSFIDGVADYPKDLRFIYIEISSLIVVLEGVESTVRPQDAADAACLSILLNPEGPVQGCMDALGRLEGLVSPGMAHQRTQNGPKTKKQRVQASLASLAWPLKAGTAKGILDEIIQHKATISLALEGESLKAIKQLQKSVDQISTSLSDDQKRQICQWFCQTDPSFSYQAAIELYEPGTGDWVLRCKEWQQWTKLKLRCIWIRGIPGAGKTILASHLIQELKSHCAQQPNNNKVLTIYYYCFHGHNQDETKPLLRWIICELCRRTDIIPQKAYSMYEQGHAPTLIELMACLSSLLELSDLEGVFLVIDALDESQDRHNLLKTVRDLVSDSRFNKIHMLTTSREYLDIEETMSPISEPLSMSDNESVQADIRHYVTAKISSHPKFQGWSSTLRAEVEVALSAGAKGMFRWVVCQLDILCRLINPDRIRNAISSLPATLDETYERIFSLVVEEEKSLVRYALHWLILNDLIWTKENISLFEGDASLFADDLASVCSILDFSEGPIYGPFNVESLREACGCLVRFVPLPGSDTDENYSQFRVTIAHYTVREYLESARSEKQFSSFFKIAPGHTLLNVLLDMFRATLSPQQAALVQGIQDLNMPDMQLRCSYTLLAAVSQPKVFNSLLGKGPTLTSLALLLDVFDPAKSDSMFSISGLLKENTVCDDSDVQAFVLCNITSSASSPDLQFENKISPPFFDTPFWLLEWPNLPNQSDIAVIRQILSLLTVIDTWSLTEPLIQDNKHLLSTQITIGTPVVFCKYPWYINTAGIAQKVGEFATRPITGTMAEIMAQLGNETAVNNFCKWFPSYLDLRSVLLHLFSTHIDYYPGCNVGIDCPLNTLLGRGAHLDPHRSYATPLQVAVATGYEDNIKMLLQARADPNELGDANSSPWNSDSALFRCNQLHHHSPLNIARNKRLYLLEDHPLYRGPWEDHSAVVEALLLEYGANDFVRDEIGNVSQAAEG</sequence>
<feature type="repeat" description="ANK" evidence="2">
    <location>
        <begin position="873"/>
        <end position="905"/>
    </location>
</feature>